<evidence type="ECO:0000313" key="6">
    <source>
        <dbReference type="EMBL" id="OUM47015.1"/>
    </source>
</evidence>
<dbReference type="InterPro" id="IPR050950">
    <property type="entry name" value="HTH-type_LysR_regulators"/>
</dbReference>
<dbReference type="Gene3D" id="3.40.190.290">
    <property type="match status" value="1"/>
</dbReference>
<keyword evidence="4" id="KW-0238">DNA-binding</keyword>
<evidence type="ECO:0000256" key="1">
    <source>
        <dbReference type="ARBA" id="ARBA00009437"/>
    </source>
</evidence>
<comment type="caution">
    <text evidence="6">The sequence shown here is derived from an EMBL/GenBank/DDBJ whole genome shotgun (WGS) entry which is preliminary data.</text>
</comment>
<evidence type="ECO:0000313" key="7">
    <source>
        <dbReference type="Proteomes" id="UP000195321"/>
    </source>
</evidence>
<dbReference type="PANTHER" id="PTHR30419:SF24">
    <property type="entry name" value="HTH-TYPE TRANSCRIPTIONAL REGULATOR CZCR"/>
    <property type="match status" value="1"/>
</dbReference>
<keyword evidence="3" id="KW-0805">Transcription regulation</keyword>
<dbReference type="PRINTS" id="PR00039">
    <property type="entry name" value="HTHLYSR"/>
</dbReference>
<dbReference type="EMBL" id="MWPX01000030">
    <property type="protein sequence ID" value="OUM47015.1"/>
    <property type="molecule type" value="Genomic_DNA"/>
</dbReference>
<dbReference type="GO" id="GO:0005829">
    <property type="term" value="C:cytosol"/>
    <property type="evidence" value="ECO:0007669"/>
    <property type="project" value="TreeGrafter"/>
</dbReference>
<dbReference type="GO" id="GO:0003677">
    <property type="term" value="F:DNA binding"/>
    <property type="evidence" value="ECO:0007669"/>
    <property type="project" value="UniProtKB-KW"/>
</dbReference>
<dbReference type="SUPFAM" id="SSF46785">
    <property type="entry name" value="Winged helix' DNA-binding domain"/>
    <property type="match status" value="1"/>
</dbReference>
<evidence type="ECO:0000256" key="4">
    <source>
        <dbReference type="ARBA" id="ARBA00023125"/>
    </source>
</evidence>
<dbReference type="AlphaFoldDB" id="A0A1Y3M9B2"/>
<keyword evidence="5" id="KW-0804">Transcription</keyword>
<evidence type="ECO:0000256" key="2">
    <source>
        <dbReference type="ARBA" id="ARBA00018718"/>
    </source>
</evidence>
<evidence type="ECO:0000256" key="3">
    <source>
        <dbReference type="ARBA" id="ARBA00023015"/>
    </source>
</evidence>
<protein>
    <recommendedName>
        <fullName evidence="2">HTH-type transcriptional regulator CzcR</fullName>
    </recommendedName>
</protein>
<dbReference type="InterPro" id="IPR000847">
    <property type="entry name" value="LysR_HTH_N"/>
</dbReference>
<proteinExistence type="inferred from homology"/>
<dbReference type="Pfam" id="PF03466">
    <property type="entry name" value="LysR_substrate"/>
    <property type="match status" value="1"/>
</dbReference>
<dbReference type="InterPro" id="IPR036388">
    <property type="entry name" value="WH-like_DNA-bd_sf"/>
</dbReference>
<reference evidence="6 7" key="1">
    <citation type="submission" date="2017-02" db="EMBL/GenBank/DDBJ databases">
        <title>Bacillus pseudomycoides isolate FSL K6-0042.</title>
        <authorList>
            <person name="Kovac J."/>
        </authorList>
    </citation>
    <scope>NUCLEOTIDE SEQUENCE [LARGE SCALE GENOMIC DNA]</scope>
    <source>
        <strain evidence="6 7">FSL K6-0042</strain>
    </source>
</reference>
<dbReference type="RefSeq" id="WP_016116793.1">
    <property type="nucleotide sequence ID" value="NZ_CP189809.1"/>
</dbReference>
<dbReference type="SUPFAM" id="SSF53850">
    <property type="entry name" value="Periplasmic binding protein-like II"/>
    <property type="match status" value="1"/>
</dbReference>
<accession>A0A1Y3M9B2</accession>
<dbReference type="PANTHER" id="PTHR30419">
    <property type="entry name" value="HTH-TYPE TRANSCRIPTIONAL REGULATOR YBHD"/>
    <property type="match status" value="1"/>
</dbReference>
<dbReference type="Pfam" id="PF00126">
    <property type="entry name" value="HTH_1"/>
    <property type="match status" value="1"/>
</dbReference>
<dbReference type="InterPro" id="IPR036390">
    <property type="entry name" value="WH_DNA-bd_sf"/>
</dbReference>
<sequence length="287" mass="32542">MTIARYEIFQKVVELGNFTRAAEQLNMTQSAVSHAIASLEKEFGHSLLHRNKQAEIRRTEFANRIFPHIQNVLKSEAAIKQEVSMQNKRLEGTLKIGAFTSAAAQILPSMLLQLKKSYSGVKVLLFEGTYGEVMEWIDNGTVDIGFVLESNVNKQMKSILVSKDEIVLGLPKNHLLVNQKIIDIQQIDGMDFIMPKGPYQPLVIKNLSDYQVCPNIILEVLNCETIVNMVSQNIGITMGPELFFKSHKNIEMKKLKQKQYRHIHLACKEKSPIIDAFFTCNQLSIHS</sequence>
<dbReference type="CDD" id="cd05466">
    <property type="entry name" value="PBP2_LTTR_substrate"/>
    <property type="match status" value="1"/>
</dbReference>
<dbReference type="PROSITE" id="PS50931">
    <property type="entry name" value="HTH_LYSR"/>
    <property type="match status" value="1"/>
</dbReference>
<comment type="similarity">
    <text evidence="1">Belongs to the LysR transcriptional regulatory family.</text>
</comment>
<dbReference type="Proteomes" id="UP000195321">
    <property type="component" value="Unassembled WGS sequence"/>
</dbReference>
<dbReference type="GO" id="GO:0003700">
    <property type="term" value="F:DNA-binding transcription factor activity"/>
    <property type="evidence" value="ECO:0007669"/>
    <property type="project" value="InterPro"/>
</dbReference>
<gene>
    <name evidence="6" type="ORF">BW425_20665</name>
</gene>
<evidence type="ECO:0000256" key="5">
    <source>
        <dbReference type="ARBA" id="ARBA00023163"/>
    </source>
</evidence>
<dbReference type="InterPro" id="IPR005119">
    <property type="entry name" value="LysR_subst-bd"/>
</dbReference>
<organism evidence="6 7">
    <name type="scientific">Bacillus pseudomycoides</name>
    <dbReference type="NCBI Taxonomy" id="64104"/>
    <lineage>
        <taxon>Bacteria</taxon>
        <taxon>Bacillati</taxon>
        <taxon>Bacillota</taxon>
        <taxon>Bacilli</taxon>
        <taxon>Bacillales</taxon>
        <taxon>Bacillaceae</taxon>
        <taxon>Bacillus</taxon>
        <taxon>Bacillus cereus group</taxon>
    </lineage>
</organism>
<name>A0A1Y3M9B2_9BACI</name>
<dbReference type="Gene3D" id="1.10.10.10">
    <property type="entry name" value="Winged helix-like DNA-binding domain superfamily/Winged helix DNA-binding domain"/>
    <property type="match status" value="1"/>
</dbReference>